<dbReference type="InterPro" id="IPR000086">
    <property type="entry name" value="NUDIX_hydrolase_dom"/>
</dbReference>
<organism evidence="13 14">
    <name type="scientific">Crassaminicella thermophila</name>
    <dbReference type="NCBI Taxonomy" id="2599308"/>
    <lineage>
        <taxon>Bacteria</taxon>
        <taxon>Bacillati</taxon>
        <taxon>Bacillota</taxon>
        <taxon>Clostridia</taxon>
        <taxon>Eubacteriales</taxon>
        <taxon>Clostridiaceae</taxon>
        <taxon>Crassaminicella</taxon>
    </lineage>
</organism>
<gene>
    <name evidence="13" type="ORF">FQB35_10940</name>
</gene>
<dbReference type="Proteomes" id="UP000324646">
    <property type="component" value="Chromosome"/>
</dbReference>
<evidence type="ECO:0000256" key="5">
    <source>
        <dbReference type="ARBA" id="ARBA00022723"/>
    </source>
</evidence>
<dbReference type="PROSITE" id="PS51462">
    <property type="entry name" value="NUDIX"/>
    <property type="match status" value="1"/>
</dbReference>
<reference evidence="13 14" key="1">
    <citation type="submission" date="2019-07" db="EMBL/GenBank/DDBJ databases">
        <title>Complete genome of Crassaminicella thermophila SY095.</title>
        <authorList>
            <person name="Li X."/>
        </authorList>
    </citation>
    <scope>NUCLEOTIDE SEQUENCE [LARGE SCALE GENOMIC DNA]</scope>
    <source>
        <strain evidence="13 14">SY095</strain>
    </source>
</reference>
<keyword evidence="6" id="KW-0227">DNA damage</keyword>
<evidence type="ECO:0000313" key="13">
    <source>
        <dbReference type="EMBL" id="QEK12798.1"/>
    </source>
</evidence>
<evidence type="ECO:0000256" key="9">
    <source>
        <dbReference type="ARBA" id="ARBA00023204"/>
    </source>
</evidence>
<dbReference type="Gene3D" id="3.90.79.10">
    <property type="entry name" value="Nucleoside Triphosphate Pyrophosphohydrolase"/>
    <property type="match status" value="1"/>
</dbReference>
<dbReference type="GO" id="GO:0035539">
    <property type="term" value="F:8-oxo-7,8-dihydrodeoxyguanosine triphosphate pyrophosphatase activity"/>
    <property type="evidence" value="ECO:0007669"/>
    <property type="project" value="UniProtKB-EC"/>
</dbReference>
<dbReference type="PANTHER" id="PTHR47707">
    <property type="entry name" value="8-OXO-DGTP DIPHOSPHATASE"/>
    <property type="match status" value="1"/>
</dbReference>
<proteinExistence type="inferred from homology"/>
<dbReference type="KEGG" id="crs:FQB35_10940"/>
<dbReference type="PROSITE" id="PS00893">
    <property type="entry name" value="NUDIX_BOX"/>
    <property type="match status" value="1"/>
</dbReference>
<dbReference type="InterPro" id="IPR020084">
    <property type="entry name" value="NUDIX_hydrolase_CS"/>
</dbReference>
<dbReference type="AlphaFoldDB" id="A0A5C0SHW5"/>
<dbReference type="PANTHER" id="PTHR47707:SF1">
    <property type="entry name" value="NUDIX HYDROLASE FAMILY PROTEIN"/>
    <property type="match status" value="1"/>
</dbReference>
<accession>A0A5C0SHW5</accession>
<evidence type="ECO:0000256" key="7">
    <source>
        <dbReference type="ARBA" id="ARBA00022801"/>
    </source>
</evidence>
<dbReference type="GO" id="GO:0006260">
    <property type="term" value="P:DNA replication"/>
    <property type="evidence" value="ECO:0007669"/>
    <property type="project" value="UniProtKB-KW"/>
</dbReference>
<dbReference type="EMBL" id="CP042243">
    <property type="protein sequence ID" value="QEK12798.1"/>
    <property type="molecule type" value="Genomic_DNA"/>
</dbReference>
<evidence type="ECO:0000259" key="12">
    <source>
        <dbReference type="PROSITE" id="PS51462"/>
    </source>
</evidence>
<comment type="catalytic activity">
    <reaction evidence="10">
        <text>8-oxo-dGTP + H2O = 8-oxo-dGMP + diphosphate + H(+)</text>
        <dbReference type="Rhea" id="RHEA:31575"/>
        <dbReference type="ChEBI" id="CHEBI:15377"/>
        <dbReference type="ChEBI" id="CHEBI:15378"/>
        <dbReference type="ChEBI" id="CHEBI:33019"/>
        <dbReference type="ChEBI" id="CHEBI:63224"/>
        <dbReference type="ChEBI" id="CHEBI:77896"/>
        <dbReference type="EC" id="3.6.1.55"/>
    </reaction>
</comment>
<evidence type="ECO:0000256" key="11">
    <source>
        <dbReference type="ARBA" id="ARBA00038905"/>
    </source>
</evidence>
<name>A0A5C0SHW5_CRATE</name>
<evidence type="ECO:0000256" key="4">
    <source>
        <dbReference type="ARBA" id="ARBA00022705"/>
    </source>
</evidence>
<keyword evidence="5" id="KW-0479">Metal-binding</keyword>
<evidence type="ECO:0000256" key="10">
    <source>
        <dbReference type="ARBA" id="ARBA00035861"/>
    </source>
</evidence>
<dbReference type="Pfam" id="PF00293">
    <property type="entry name" value="NUDIX"/>
    <property type="match status" value="1"/>
</dbReference>
<comment type="similarity">
    <text evidence="2">Belongs to the Nudix hydrolase family.</text>
</comment>
<keyword evidence="4" id="KW-0235">DNA replication</keyword>
<dbReference type="GO" id="GO:0008413">
    <property type="term" value="F:8-oxo-7,8-dihydroguanosine triphosphate pyrophosphatase activity"/>
    <property type="evidence" value="ECO:0007669"/>
    <property type="project" value="TreeGrafter"/>
</dbReference>
<dbReference type="GO" id="GO:0006281">
    <property type="term" value="P:DNA repair"/>
    <property type="evidence" value="ECO:0007669"/>
    <property type="project" value="UniProtKB-KW"/>
</dbReference>
<keyword evidence="14" id="KW-1185">Reference proteome</keyword>
<keyword evidence="3" id="KW-0515">Mutator protein</keyword>
<protein>
    <recommendedName>
        <fullName evidence="11">8-oxo-dGTP diphosphatase</fullName>
        <ecNumber evidence="11">3.6.1.55</ecNumber>
    </recommendedName>
</protein>
<keyword evidence="8" id="KW-0460">Magnesium</keyword>
<dbReference type="GO" id="GO:0046872">
    <property type="term" value="F:metal ion binding"/>
    <property type="evidence" value="ECO:0007669"/>
    <property type="project" value="UniProtKB-KW"/>
</dbReference>
<dbReference type="InterPro" id="IPR047127">
    <property type="entry name" value="MutT-like"/>
</dbReference>
<evidence type="ECO:0000313" key="14">
    <source>
        <dbReference type="Proteomes" id="UP000324646"/>
    </source>
</evidence>
<dbReference type="SUPFAM" id="SSF55811">
    <property type="entry name" value="Nudix"/>
    <property type="match status" value="1"/>
</dbReference>
<sequence>MKPLIVIAGIIRRDRKILIAQRYVKTENVFKWEFAGGKLEDEEAPKQCLEREIKEELDLDIQVKDIFKVVYHKYNDKTILLLCYLCDAVLGEPKAIECNDFKWVTIKELEKFTFTEADKPIVEKIIFVGEKIFEIDADNINQYNKV</sequence>
<evidence type="ECO:0000256" key="3">
    <source>
        <dbReference type="ARBA" id="ARBA00022457"/>
    </source>
</evidence>
<dbReference type="InterPro" id="IPR015797">
    <property type="entry name" value="NUDIX_hydrolase-like_dom_sf"/>
</dbReference>
<evidence type="ECO:0000256" key="1">
    <source>
        <dbReference type="ARBA" id="ARBA00001946"/>
    </source>
</evidence>
<dbReference type="GO" id="GO:0044716">
    <property type="term" value="F:8-oxo-GDP phosphatase activity"/>
    <property type="evidence" value="ECO:0007669"/>
    <property type="project" value="TreeGrafter"/>
</dbReference>
<evidence type="ECO:0000256" key="6">
    <source>
        <dbReference type="ARBA" id="ARBA00022763"/>
    </source>
</evidence>
<dbReference type="EC" id="3.6.1.55" evidence="11"/>
<comment type="cofactor">
    <cofactor evidence="1">
        <name>Mg(2+)</name>
        <dbReference type="ChEBI" id="CHEBI:18420"/>
    </cofactor>
</comment>
<dbReference type="CDD" id="cd03425">
    <property type="entry name" value="NUDIX_MutT_NudA_like"/>
    <property type="match status" value="1"/>
</dbReference>
<keyword evidence="7 13" id="KW-0378">Hydrolase</keyword>
<feature type="domain" description="Nudix hydrolase" evidence="12">
    <location>
        <begin position="1"/>
        <end position="127"/>
    </location>
</feature>
<evidence type="ECO:0000256" key="8">
    <source>
        <dbReference type="ARBA" id="ARBA00022842"/>
    </source>
</evidence>
<evidence type="ECO:0000256" key="2">
    <source>
        <dbReference type="ARBA" id="ARBA00005582"/>
    </source>
</evidence>
<dbReference type="RefSeq" id="WP_148809934.1">
    <property type="nucleotide sequence ID" value="NZ_CP042243.1"/>
</dbReference>
<dbReference type="OrthoDB" id="9810648at2"/>
<keyword evidence="9" id="KW-0234">DNA repair</keyword>
<dbReference type="GO" id="GO:0044715">
    <property type="term" value="F:8-oxo-dGDP phosphatase activity"/>
    <property type="evidence" value="ECO:0007669"/>
    <property type="project" value="TreeGrafter"/>
</dbReference>